<protein>
    <submittedName>
        <fullName evidence="1">Unannotated protein</fullName>
    </submittedName>
</protein>
<reference evidence="1" key="1">
    <citation type="submission" date="2020-05" db="EMBL/GenBank/DDBJ databases">
        <authorList>
            <person name="Chiriac C."/>
            <person name="Salcher M."/>
            <person name="Ghai R."/>
            <person name="Kavagutti S V."/>
        </authorList>
    </citation>
    <scope>NUCLEOTIDE SEQUENCE</scope>
</reference>
<dbReference type="PANTHER" id="PTHR43649">
    <property type="entry name" value="ARABINOSE-BINDING PROTEIN-RELATED"/>
    <property type="match status" value="1"/>
</dbReference>
<organism evidence="1">
    <name type="scientific">freshwater metagenome</name>
    <dbReference type="NCBI Taxonomy" id="449393"/>
    <lineage>
        <taxon>unclassified sequences</taxon>
        <taxon>metagenomes</taxon>
        <taxon>ecological metagenomes</taxon>
    </lineage>
</organism>
<dbReference type="InterPro" id="IPR050490">
    <property type="entry name" value="Bact_solute-bd_prot1"/>
</dbReference>
<proteinExistence type="predicted"/>
<dbReference type="Gene3D" id="3.40.190.10">
    <property type="entry name" value="Periplasmic binding protein-like II"/>
    <property type="match status" value="1"/>
</dbReference>
<dbReference type="EMBL" id="CAEZWZ010000091">
    <property type="protein sequence ID" value="CAB4674000.1"/>
    <property type="molecule type" value="Genomic_DNA"/>
</dbReference>
<evidence type="ECO:0000313" key="1">
    <source>
        <dbReference type="EMBL" id="CAB4674000.1"/>
    </source>
</evidence>
<sequence>MIKQLATRKSVAAVTVVALAISVLTMGTSSAADATWNCKPTKAKPVTVRLIEFFAGPARSPLLNAYARQFESKNPGVKVEIISPSQADSAAKITQLLQAKNVDIVEPAGAIMGQAMSAKQLANIYPYFSKTKGWAGLTDYSKFQAELYGKKTTYMVPNGYYVKAAFVRPAPIAAGAPDVLAKIKKGTATWADILAAKSSNTATSSMYAMRGARASFTQAIFIIRAYNAPDLNSGGYWNKSTKTSMFNSAKSKDALDLMMKIWKEASPAASVAWGYPEMVQGFVDGTANYLIQDNEVIQIVDEKYAPFDSGKWFMAQMPKGPTGYSAQDVSGGGWSVAQSSKCKNIAANFLDFITTDPQHSSFARAYGVGPVTKTAASDPFFKTGAWAIYDKIGKDPKELKLDGSDVAQTCYGEFFTQADKDMQAMYAGSLSTSDALKQWATFWDTKCINPVK</sequence>
<dbReference type="SUPFAM" id="SSF53850">
    <property type="entry name" value="Periplasmic binding protein-like II"/>
    <property type="match status" value="1"/>
</dbReference>
<name>A0A6J6MIF1_9ZZZZ</name>
<gene>
    <name evidence="1" type="ORF">UFOPK2329_00645</name>
</gene>
<accession>A0A6J6MIF1</accession>
<dbReference type="AlphaFoldDB" id="A0A6J6MIF1"/>
<dbReference type="PANTHER" id="PTHR43649:SF12">
    <property type="entry name" value="DIACETYLCHITOBIOSE BINDING PROTEIN DASA"/>
    <property type="match status" value="1"/>
</dbReference>